<keyword evidence="1" id="KW-0472">Membrane</keyword>
<dbReference type="Proteomes" id="UP000003527">
    <property type="component" value="Unassembled WGS sequence"/>
</dbReference>
<evidence type="ECO:0000313" key="2">
    <source>
        <dbReference type="EMBL" id="EHL09450.1"/>
    </source>
</evidence>
<evidence type="ECO:0000256" key="1">
    <source>
        <dbReference type="SAM" id="Phobius"/>
    </source>
</evidence>
<reference evidence="2 3" key="1">
    <citation type="submission" date="2011-08" db="EMBL/GenBank/DDBJ databases">
        <title>The Genome Sequence of Oribacterium sp. ACB7.</title>
        <authorList>
            <consortium name="The Broad Institute Genome Sequencing Platform"/>
            <person name="Earl A."/>
            <person name="Ward D."/>
            <person name="Feldgarden M."/>
            <person name="Gevers D."/>
            <person name="Sizova M."/>
            <person name="Hazen A."/>
            <person name="Epstein S."/>
            <person name="Young S.K."/>
            <person name="Zeng Q."/>
            <person name="Gargeya S."/>
            <person name="Fitzgerald M."/>
            <person name="Haas B."/>
            <person name="Abouelleil A."/>
            <person name="Alvarado L."/>
            <person name="Arachchi H.M."/>
            <person name="Berlin A."/>
            <person name="Brown A."/>
            <person name="Chapman S.B."/>
            <person name="Chen Z."/>
            <person name="Dunbar C."/>
            <person name="Freedman E."/>
            <person name="Gearin G."/>
            <person name="Gellesch M."/>
            <person name="Goldberg J."/>
            <person name="Griggs A."/>
            <person name="Gujja S."/>
            <person name="Heiman D."/>
            <person name="Howarth C."/>
            <person name="Larson L."/>
            <person name="Lui A."/>
            <person name="MacDonald P.J.P."/>
            <person name="Montmayeur A."/>
            <person name="Murphy C."/>
            <person name="Neiman D."/>
            <person name="Pearson M."/>
            <person name="Priest M."/>
            <person name="Roberts A."/>
            <person name="Saif S."/>
            <person name="Shea T."/>
            <person name="Shenoy N."/>
            <person name="Sisk P."/>
            <person name="Stolte C."/>
            <person name="Sykes S."/>
            <person name="Wortman J."/>
            <person name="Nusbaum C."/>
            <person name="Birren B."/>
        </authorList>
    </citation>
    <scope>NUCLEOTIDE SEQUENCE [LARGE SCALE GENOMIC DNA]</scope>
    <source>
        <strain evidence="2 3">ACB7</strain>
    </source>
</reference>
<proteinExistence type="predicted"/>
<sequence length="200" mass="21534">MKNKLFIQKLVGTAILAAVVISLQLILGSIKLGPFNITFTLIPIILAAILYGSLSAAFLGAVFGIMVCFSVVSGNDAGGYILFSQRPLITLLLCLLKSTLAGYLAGLSVHCTKQKLLRILLPAVLAPVVNTGIFILGLVLFFQETLALWANGQDAVVHFLVFSILGVNFLIELLVNLLVSPVIVRILQGIRFTKEEVENI</sequence>
<feature type="transmembrane region" description="Helical" evidence="1">
    <location>
        <begin position="39"/>
        <end position="72"/>
    </location>
</feature>
<evidence type="ECO:0008006" key="4">
    <source>
        <dbReference type="Google" id="ProtNLM"/>
    </source>
</evidence>
<keyword evidence="3" id="KW-1185">Reference proteome</keyword>
<dbReference type="PATRIC" id="fig|796944.3.peg.2249"/>
<dbReference type="AlphaFoldDB" id="G9WWP7"/>
<accession>G9WWP7</accession>
<name>G9WWP7_9FIRM</name>
<organism evidence="2 3">
    <name type="scientific">Oribacterium asaccharolyticum ACB7</name>
    <dbReference type="NCBI Taxonomy" id="796944"/>
    <lineage>
        <taxon>Bacteria</taxon>
        <taxon>Bacillati</taxon>
        <taxon>Bacillota</taxon>
        <taxon>Clostridia</taxon>
        <taxon>Lachnospirales</taxon>
        <taxon>Lachnospiraceae</taxon>
        <taxon>Oribacterium</taxon>
    </lineage>
</organism>
<dbReference type="HOGENOM" id="CLU_088550_2_0_9"/>
<feature type="transmembrane region" description="Helical" evidence="1">
    <location>
        <begin position="6"/>
        <end position="27"/>
    </location>
</feature>
<evidence type="ECO:0000313" key="3">
    <source>
        <dbReference type="Proteomes" id="UP000003527"/>
    </source>
</evidence>
<dbReference type="Pfam" id="PF12822">
    <property type="entry name" value="ECF_trnsprt"/>
    <property type="match status" value="1"/>
</dbReference>
<protein>
    <recommendedName>
        <fullName evidence="4">ECF transporter S component</fullName>
    </recommendedName>
</protein>
<gene>
    <name evidence="2" type="ORF">HMPREF9624_01491</name>
</gene>
<dbReference type="GO" id="GO:0022857">
    <property type="term" value="F:transmembrane transporter activity"/>
    <property type="evidence" value="ECO:0007669"/>
    <property type="project" value="InterPro"/>
</dbReference>
<feature type="transmembrane region" description="Helical" evidence="1">
    <location>
        <begin position="119"/>
        <end position="143"/>
    </location>
</feature>
<feature type="transmembrane region" description="Helical" evidence="1">
    <location>
        <begin position="155"/>
        <end position="184"/>
    </location>
</feature>
<feature type="transmembrane region" description="Helical" evidence="1">
    <location>
        <begin position="88"/>
        <end position="107"/>
    </location>
</feature>
<dbReference type="EMBL" id="AFZD01000021">
    <property type="protein sequence ID" value="EHL09450.1"/>
    <property type="molecule type" value="Genomic_DNA"/>
</dbReference>
<comment type="caution">
    <text evidence="2">The sequence shown here is derived from an EMBL/GenBank/DDBJ whole genome shotgun (WGS) entry which is preliminary data.</text>
</comment>
<dbReference type="InterPro" id="IPR024529">
    <property type="entry name" value="ECF_trnsprt_substrate-spec"/>
</dbReference>
<keyword evidence="1" id="KW-1133">Transmembrane helix</keyword>
<dbReference type="RefSeq" id="WP_009537252.1">
    <property type="nucleotide sequence ID" value="NZ_JH414505.1"/>
</dbReference>
<dbReference type="Gene3D" id="1.10.1760.20">
    <property type="match status" value="1"/>
</dbReference>
<keyword evidence="1" id="KW-0812">Transmembrane</keyword>